<reference evidence="1" key="1">
    <citation type="journal article" date="2015" name="Nature">
        <title>Complex archaea that bridge the gap between prokaryotes and eukaryotes.</title>
        <authorList>
            <person name="Spang A."/>
            <person name="Saw J.H."/>
            <person name="Jorgensen S.L."/>
            <person name="Zaremba-Niedzwiedzka K."/>
            <person name="Martijn J."/>
            <person name="Lind A.E."/>
            <person name="van Eijk R."/>
            <person name="Schleper C."/>
            <person name="Guy L."/>
            <person name="Ettema T.J."/>
        </authorList>
    </citation>
    <scope>NUCLEOTIDE SEQUENCE</scope>
</reference>
<protein>
    <submittedName>
        <fullName evidence="1">Uncharacterized protein</fullName>
    </submittedName>
</protein>
<proteinExistence type="predicted"/>
<feature type="non-terminal residue" evidence="1">
    <location>
        <position position="374"/>
    </location>
</feature>
<gene>
    <name evidence="1" type="ORF">LCGC14_2954150</name>
</gene>
<comment type="caution">
    <text evidence="1">The sequence shown here is derived from an EMBL/GenBank/DDBJ whole genome shotgun (WGS) entry which is preliminary data.</text>
</comment>
<feature type="non-terminal residue" evidence="1">
    <location>
        <position position="1"/>
    </location>
</feature>
<organism evidence="1">
    <name type="scientific">marine sediment metagenome</name>
    <dbReference type="NCBI Taxonomy" id="412755"/>
    <lineage>
        <taxon>unclassified sequences</taxon>
        <taxon>metagenomes</taxon>
        <taxon>ecological metagenomes</taxon>
    </lineage>
</organism>
<sequence>LEEAPATAEFLSQPNAMSLSHDVVEELTFIEDVVNVGRAFIGSPIDDVFGGSLRGIGDIFGQGARNIEEFYDAAGLSELKKAAQLGFGPLWMNPTFFKGIDEALSFAGEALGVVGEAVKPAPEETTLASDIAGGLGQVSAHITIAIATGGLSSVTNLATLFGQGVDIQSQRLEAADIDPVSTEADLARIGGGVVTAASERIGLGVLFKRIPLKIRGRIWRALAGLGTEATQEVLEGVAHNLLALGLYDPGQDIFQGAERDAIVGGSVGGIVGLILPGRGGGRSIRSHKALEKADKLIQESRLQGRSIEHSAAHTVSVASETGIERVFIPVQDIVSYAVKHEEGADVAMRQLGITEDTQVNEAGEIEIDGGVFAT</sequence>
<dbReference type="AlphaFoldDB" id="A0A0F8Y1K1"/>
<dbReference type="EMBL" id="LAZR01059618">
    <property type="protein sequence ID" value="KKK67430.1"/>
    <property type="molecule type" value="Genomic_DNA"/>
</dbReference>
<name>A0A0F8Y1K1_9ZZZZ</name>
<evidence type="ECO:0000313" key="1">
    <source>
        <dbReference type="EMBL" id="KKK67430.1"/>
    </source>
</evidence>
<accession>A0A0F8Y1K1</accession>